<dbReference type="AlphaFoldDB" id="A0A564YG41"/>
<evidence type="ECO:0000256" key="1">
    <source>
        <dbReference type="SAM" id="Phobius"/>
    </source>
</evidence>
<dbReference type="EMBL" id="CABIJS010000210">
    <property type="protein sequence ID" value="VUZ46166.1"/>
    <property type="molecule type" value="Genomic_DNA"/>
</dbReference>
<sequence length="77" mass="8499">LFYNCLASPKRHICAHALTWPYPSDSYKAILVVQTTTTYTGHTLLSLFPSLSLLLIVASLNICLVYSTLGVLLHNCC</sequence>
<organism evidence="2 3">
    <name type="scientific">Hymenolepis diminuta</name>
    <name type="common">Rat tapeworm</name>
    <dbReference type="NCBI Taxonomy" id="6216"/>
    <lineage>
        <taxon>Eukaryota</taxon>
        <taxon>Metazoa</taxon>
        <taxon>Spiralia</taxon>
        <taxon>Lophotrochozoa</taxon>
        <taxon>Platyhelminthes</taxon>
        <taxon>Cestoda</taxon>
        <taxon>Eucestoda</taxon>
        <taxon>Cyclophyllidea</taxon>
        <taxon>Hymenolepididae</taxon>
        <taxon>Hymenolepis</taxon>
    </lineage>
</organism>
<reference evidence="2 3" key="1">
    <citation type="submission" date="2019-07" db="EMBL/GenBank/DDBJ databases">
        <authorList>
            <person name="Jastrzebski P J."/>
            <person name="Paukszto L."/>
            <person name="Jastrzebski P J."/>
        </authorList>
    </citation>
    <scope>NUCLEOTIDE SEQUENCE [LARGE SCALE GENOMIC DNA]</scope>
    <source>
        <strain evidence="2 3">WMS-il1</strain>
    </source>
</reference>
<keyword evidence="1" id="KW-1133">Transmembrane helix</keyword>
<accession>A0A564YG41</accession>
<evidence type="ECO:0000313" key="2">
    <source>
        <dbReference type="EMBL" id="VUZ46166.1"/>
    </source>
</evidence>
<protein>
    <submittedName>
        <fullName evidence="2">Uncharacterized protein</fullName>
    </submittedName>
</protein>
<proteinExistence type="predicted"/>
<dbReference type="Proteomes" id="UP000321570">
    <property type="component" value="Unassembled WGS sequence"/>
</dbReference>
<feature type="transmembrane region" description="Helical" evidence="1">
    <location>
        <begin position="51"/>
        <end position="73"/>
    </location>
</feature>
<keyword evidence="3" id="KW-1185">Reference proteome</keyword>
<keyword evidence="1" id="KW-0812">Transmembrane</keyword>
<feature type="non-terminal residue" evidence="2">
    <location>
        <position position="1"/>
    </location>
</feature>
<name>A0A564YG41_HYMDI</name>
<keyword evidence="1" id="KW-0472">Membrane</keyword>
<gene>
    <name evidence="2" type="ORF">WMSIL1_LOCUS5962</name>
</gene>
<evidence type="ECO:0000313" key="3">
    <source>
        <dbReference type="Proteomes" id="UP000321570"/>
    </source>
</evidence>